<dbReference type="Pfam" id="PF00188">
    <property type="entry name" value="CAP"/>
    <property type="match status" value="1"/>
</dbReference>
<proteinExistence type="predicted"/>
<sequence>MAPTIVPVFIIWAVTINCIDSVDLCDERYTNITKEHTMCKPVNEDCNFLRVGKIFSKQLLRTHNDIRNSIRKFVGKEYKLATNMELMEWDEELYAMARMHTLQCVDKPDCNLCHQIDDFPVEQNFAVKTFKRSEVKHNGPVKRFQTVIKGWAAELQSYDPDVVNNLTITDKLPTHWTNILRATTVFVGCASMNFYEDEPSVFKEVYVCNYGPANLTEGEQIYKTGNKSCSDCEDNGVCDEEFKNLCVPSELEEGSTENFPEGETTNLEEANTQETTYIEEGSTENFPSEETTYIEIMESSPSKENISREVPETYTSIVQENETYFVTEVYTETSMEEYYTTELVPSEEKK</sequence>
<dbReference type="AlphaFoldDB" id="A0A1V1WBS3"/>
<dbReference type="InterPro" id="IPR035940">
    <property type="entry name" value="CAP_sf"/>
</dbReference>
<dbReference type="SMART" id="SM00198">
    <property type="entry name" value="SCP"/>
    <property type="match status" value="1"/>
</dbReference>
<name>A0A1V1WBS3_9SCOR</name>
<dbReference type="CDD" id="cd05380">
    <property type="entry name" value="CAP_euk"/>
    <property type="match status" value="1"/>
</dbReference>
<evidence type="ECO:0000313" key="3">
    <source>
        <dbReference type="EMBL" id="JAV45660.1"/>
    </source>
</evidence>
<keyword evidence="1" id="KW-0732">Signal</keyword>
<dbReference type="InterPro" id="IPR001283">
    <property type="entry name" value="CRISP-related"/>
</dbReference>
<dbReference type="SUPFAM" id="SSF55797">
    <property type="entry name" value="PR-1-like"/>
    <property type="match status" value="1"/>
</dbReference>
<evidence type="ECO:0000259" key="2">
    <source>
        <dbReference type="SMART" id="SM00198"/>
    </source>
</evidence>
<dbReference type="InterPro" id="IPR014044">
    <property type="entry name" value="CAP_dom"/>
</dbReference>
<dbReference type="Gene3D" id="3.40.33.10">
    <property type="entry name" value="CAP"/>
    <property type="match status" value="1"/>
</dbReference>
<feature type="signal peptide" evidence="1">
    <location>
        <begin position="1"/>
        <end position="21"/>
    </location>
</feature>
<accession>A0A1V1WBS3</accession>
<protein>
    <submittedName>
        <fullName evidence="3">Putative CAP peptide</fullName>
    </submittedName>
</protein>
<reference evidence="3" key="1">
    <citation type="journal article" date="2016" name="Toxins">
        <title>Venom Gland Transcriptomic and Proteomic Analyses of the Enigmatic Scorpion Superstitionia donensis (Scorpiones: Superstitioniidae), with Insights on the Evolution of Its Venom Components.</title>
        <authorList>
            <person name="Santibanez-Lopez C.E."/>
            <person name="Cid-Uribe J.I."/>
            <person name="Batista C.V."/>
            <person name="Ortiz E."/>
            <person name="Possani L.D."/>
        </authorList>
    </citation>
    <scope>NUCLEOTIDE SEQUENCE</scope>
    <source>
        <strain evidence="3">Pooled</strain>
        <tissue evidence="3">Venom gland</tissue>
    </source>
</reference>
<organism evidence="3">
    <name type="scientific">Superstitionia donensis</name>
    <dbReference type="NCBI Taxonomy" id="311983"/>
    <lineage>
        <taxon>Eukaryota</taxon>
        <taxon>Metazoa</taxon>
        <taxon>Ecdysozoa</taxon>
        <taxon>Arthropoda</taxon>
        <taxon>Chelicerata</taxon>
        <taxon>Arachnida</taxon>
        <taxon>Scorpiones</taxon>
        <taxon>Iurida</taxon>
        <taxon>Chactoidea</taxon>
        <taxon>Superstitionidae</taxon>
        <taxon>Superstitionia</taxon>
    </lineage>
</organism>
<evidence type="ECO:0000256" key="1">
    <source>
        <dbReference type="SAM" id="SignalP"/>
    </source>
</evidence>
<dbReference type="EMBL" id="GFCD01000125">
    <property type="protein sequence ID" value="JAV45660.1"/>
    <property type="molecule type" value="Transcribed_RNA"/>
</dbReference>
<dbReference type="PANTHER" id="PTHR10334">
    <property type="entry name" value="CYSTEINE-RICH SECRETORY PROTEIN-RELATED"/>
    <property type="match status" value="1"/>
</dbReference>
<dbReference type="PRINTS" id="PR00837">
    <property type="entry name" value="V5TPXLIKE"/>
</dbReference>
<feature type="chain" id="PRO_5011984983" evidence="1">
    <location>
        <begin position="22"/>
        <end position="350"/>
    </location>
</feature>
<feature type="domain" description="SCP" evidence="2">
    <location>
        <begin position="54"/>
        <end position="218"/>
    </location>
</feature>